<evidence type="ECO:0000256" key="5">
    <source>
        <dbReference type="ARBA" id="ARBA00023159"/>
    </source>
</evidence>
<dbReference type="InterPro" id="IPR012340">
    <property type="entry name" value="NA-bd_OB-fold"/>
</dbReference>
<name>A0ABM9JYK9_9RALS</name>
<keyword evidence="2" id="KW-0963">Cytoplasm</keyword>
<evidence type="ECO:0000256" key="6">
    <source>
        <dbReference type="ARBA" id="ARBA00023163"/>
    </source>
</evidence>
<evidence type="ECO:0000313" key="10">
    <source>
        <dbReference type="Proteomes" id="UP001189813"/>
    </source>
</evidence>
<dbReference type="Gene3D" id="2.40.50.140">
    <property type="entry name" value="Nucleic acid-binding proteins"/>
    <property type="match status" value="1"/>
</dbReference>
<gene>
    <name evidence="9" type="primary">cspA_5</name>
    <name evidence="9" type="ORF">LMG19083_04738</name>
</gene>
<keyword evidence="4" id="KW-0238">DNA-binding</keyword>
<comment type="caution">
    <text evidence="9">The sequence shown here is derived from an EMBL/GenBank/DDBJ whole genome shotgun (WGS) entry which is preliminary data.</text>
</comment>
<dbReference type="CDD" id="cd04458">
    <property type="entry name" value="CSP_CDS"/>
    <property type="match status" value="1"/>
</dbReference>
<protein>
    <submittedName>
        <fullName evidence="9">Cold shock-like protein CspA</fullName>
    </submittedName>
</protein>
<dbReference type="PROSITE" id="PS00352">
    <property type="entry name" value="CSD_1"/>
    <property type="match status" value="1"/>
</dbReference>
<feature type="domain" description="CSD" evidence="8">
    <location>
        <begin position="1"/>
        <end position="66"/>
    </location>
</feature>
<organism evidence="9 10">
    <name type="scientific">Ralstonia psammae</name>
    <dbReference type="NCBI Taxonomy" id="3058598"/>
    <lineage>
        <taxon>Bacteria</taxon>
        <taxon>Pseudomonadati</taxon>
        <taxon>Pseudomonadota</taxon>
        <taxon>Betaproteobacteria</taxon>
        <taxon>Burkholderiales</taxon>
        <taxon>Burkholderiaceae</taxon>
        <taxon>Ralstonia</taxon>
    </lineage>
</organism>
<evidence type="ECO:0000256" key="1">
    <source>
        <dbReference type="ARBA" id="ARBA00004496"/>
    </source>
</evidence>
<keyword evidence="6" id="KW-0804">Transcription</keyword>
<dbReference type="InterPro" id="IPR011129">
    <property type="entry name" value="CSD"/>
</dbReference>
<evidence type="ECO:0000256" key="3">
    <source>
        <dbReference type="ARBA" id="ARBA00023015"/>
    </source>
</evidence>
<dbReference type="PANTHER" id="PTHR46565">
    <property type="entry name" value="COLD SHOCK DOMAIN PROTEIN 2"/>
    <property type="match status" value="1"/>
</dbReference>
<keyword evidence="10" id="KW-1185">Reference proteome</keyword>
<keyword evidence="5" id="KW-0010">Activator</keyword>
<dbReference type="Pfam" id="PF00313">
    <property type="entry name" value="CSD"/>
    <property type="match status" value="1"/>
</dbReference>
<dbReference type="Proteomes" id="UP001189813">
    <property type="component" value="Unassembled WGS sequence"/>
</dbReference>
<dbReference type="EMBL" id="CATZBU010000021">
    <property type="protein sequence ID" value="CAJ0808615.1"/>
    <property type="molecule type" value="Genomic_DNA"/>
</dbReference>
<accession>A0ABM9JYK9</accession>
<dbReference type="SMART" id="SM00357">
    <property type="entry name" value="CSP"/>
    <property type="match status" value="1"/>
</dbReference>
<dbReference type="PIRSF" id="PIRSF002599">
    <property type="entry name" value="Cold_shock_A"/>
    <property type="match status" value="1"/>
</dbReference>
<comment type="subcellular location">
    <subcellularLocation>
        <location evidence="1 7">Cytoplasm</location>
    </subcellularLocation>
</comment>
<dbReference type="SUPFAM" id="SSF50249">
    <property type="entry name" value="Nucleic acid-binding proteins"/>
    <property type="match status" value="1"/>
</dbReference>
<sequence>MATGIVKWFSDVKGFGFIMQDGGGADLFVHYSEIRSEGFKTLKTGQKVSFDIKEGPKGLQATGIQPEGR</sequence>
<dbReference type="InterPro" id="IPR002059">
    <property type="entry name" value="CSP_DNA-bd"/>
</dbReference>
<proteinExistence type="predicted"/>
<dbReference type="PROSITE" id="PS51857">
    <property type="entry name" value="CSD_2"/>
    <property type="match status" value="1"/>
</dbReference>
<reference evidence="9 10" key="1">
    <citation type="submission" date="2023-07" db="EMBL/GenBank/DDBJ databases">
        <authorList>
            <person name="Peeters C."/>
        </authorList>
    </citation>
    <scope>NUCLEOTIDE SEQUENCE [LARGE SCALE GENOMIC DNA]</scope>
    <source>
        <strain evidence="9 10">LMG 19083</strain>
    </source>
</reference>
<evidence type="ECO:0000313" key="9">
    <source>
        <dbReference type="EMBL" id="CAJ0808615.1"/>
    </source>
</evidence>
<dbReference type="InterPro" id="IPR012156">
    <property type="entry name" value="Cold_shock_CspA"/>
</dbReference>
<evidence type="ECO:0000256" key="4">
    <source>
        <dbReference type="ARBA" id="ARBA00023125"/>
    </source>
</evidence>
<evidence type="ECO:0000256" key="7">
    <source>
        <dbReference type="RuleBase" id="RU000408"/>
    </source>
</evidence>
<evidence type="ECO:0000259" key="8">
    <source>
        <dbReference type="PROSITE" id="PS51857"/>
    </source>
</evidence>
<evidence type="ECO:0000256" key="2">
    <source>
        <dbReference type="ARBA" id="ARBA00022490"/>
    </source>
</evidence>
<dbReference type="PANTHER" id="PTHR46565:SF20">
    <property type="entry name" value="COLD SHOCK DOMAIN-CONTAINING PROTEIN 4"/>
    <property type="match status" value="1"/>
</dbReference>
<dbReference type="RefSeq" id="WP_316669242.1">
    <property type="nucleotide sequence ID" value="NZ_CATZBU010000021.1"/>
</dbReference>
<keyword evidence="3" id="KW-0805">Transcription regulation</keyword>
<dbReference type="PRINTS" id="PR00050">
    <property type="entry name" value="COLDSHOCK"/>
</dbReference>
<dbReference type="InterPro" id="IPR019844">
    <property type="entry name" value="CSD_CS"/>
</dbReference>